<organism evidence="1 2">
    <name type="scientific">Rotaria magnacalcarata</name>
    <dbReference type="NCBI Taxonomy" id="392030"/>
    <lineage>
        <taxon>Eukaryota</taxon>
        <taxon>Metazoa</taxon>
        <taxon>Spiralia</taxon>
        <taxon>Gnathifera</taxon>
        <taxon>Rotifera</taxon>
        <taxon>Eurotatoria</taxon>
        <taxon>Bdelloidea</taxon>
        <taxon>Philodinida</taxon>
        <taxon>Philodinidae</taxon>
        <taxon>Rotaria</taxon>
    </lineage>
</organism>
<sequence length="262" mass="30055">MLLIDMRFDNRKMLKIDMHERFFTINIICSGLRLLLAHNNIYHYEKQYLPSPNKSILITRWKPFIPIIEANDRPSAIIEFVANVFSYKSNDDVQSVEWYLNFANSNLFAYYAGHLLAQDELQVLECVELDGVRQYFTRAINTVASRTVDSDAHTNRLVPTPILISNTERVINLDTKEIYGNGFAHAILAQLRNAFQSNDLPQIVNLIAIEASIHGEDCYTDDQISYILTSCYTIFKAAQILAHKTHAMNLHTSRSSDQNSNH</sequence>
<name>A0A819ZL34_9BILA</name>
<evidence type="ECO:0000313" key="2">
    <source>
        <dbReference type="Proteomes" id="UP000663842"/>
    </source>
</evidence>
<evidence type="ECO:0000313" key="1">
    <source>
        <dbReference type="EMBL" id="CAF4172551.1"/>
    </source>
</evidence>
<protein>
    <submittedName>
        <fullName evidence="1">Uncharacterized protein</fullName>
    </submittedName>
</protein>
<dbReference type="Proteomes" id="UP000663842">
    <property type="component" value="Unassembled WGS sequence"/>
</dbReference>
<gene>
    <name evidence="1" type="ORF">UXM345_LOCUS26367</name>
</gene>
<reference evidence="1" key="1">
    <citation type="submission" date="2021-02" db="EMBL/GenBank/DDBJ databases">
        <authorList>
            <person name="Nowell W R."/>
        </authorList>
    </citation>
    <scope>NUCLEOTIDE SEQUENCE</scope>
</reference>
<dbReference type="AlphaFoldDB" id="A0A819ZL34"/>
<comment type="caution">
    <text evidence="1">The sequence shown here is derived from an EMBL/GenBank/DDBJ whole genome shotgun (WGS) entry which is preliminary data.</text>
</comment>
<proteinExistence type="predicted"/>
<dbReference type="EMBL" id="CAJOBF010005367">
    <property type="protein sequence ID" value="CAF4172551.1"/>
    <property type="molecule type" value="Genomic_DNA"/>
</dbReference>
<accession>A0A819ZL34</accession>